<dbReference type="RefSeq" id="WP_051739051.1">
    <property type="nucleotide sequence ID" value="NZ_BNER01000002.1"/>
</dbReference>
<evidence type="ECO:0000313" key="2">
    <source>
        <dbReference type="EMBL" id="CDQ39502.1"/>
    </source>
</evidence>
<reference evidence="3" key="2">
    <citation type="submission" date="2014-05" db="EMBL/GenBank/DDBJ databases">
        <title>Draft genome sequence of Virgibacillus massiliensis Vm-5.</title>
        <authorList>
            <person name="Khelaifia S."/>
            <person name="Croce O."/>
            <person name="Lagier J.C."/>
            <person name="Raoult D."/>
        </authorList>
    </citation>
    <scope>NUCLEOTIDE SEQUENCE [LARGE SCALE GENOMIC DNA]</scope>
    <source>
        <strain evidence="3">Vm-5</strain>
    </source>
</reference>
<organism evidence="2 3">
    <name type="scientific">Virgibacillus massiliensis</name>
    <dbReference type="NCBI Taxonomy" id="1462526"/>
    <lineage>
        <taxon>Bacteria</taxon>
        <taxon>Bacillati</taxon>
        <taxon>Bacillota</taxon>
        <taxon>Bacilli</taxon>
        <taxon>Bacillales</taxon>
        <taxon>Bacillaceae</taxon>
        <taxon>Virgibacillus</taxon>
    </lineage>
</organism>
<keyword evidence="3" id="KW-1185">Reference proteome</keyword>
<dbReference type="AlphaFoldDB" id="A0A024QB91"/>
<accession>A0A024QB91</accession>
<evidence type="ECO:0000259" key="1">
    <source>
        <dbReference type="Pfam" id="PF06378"/>
    </source>
</evidence>
<reference evidence="2 3" key="1">
    <citation type="submission" date="2014-03" db="EMBL/GenBank/DDBJ databases">
        <authorList>
            <person name="Urmite Genomes U."/>
        </authorList>
    </citation>
    <scope>NUCLEOTIDE SEQUENCE [LARGE SCALE GENOMIC DNA]</scope>
    <source>
        <strain evidence="2 3">Vm-5</strain>
    </source>
</reference>
<feature type="domain" description="SSAP RNA binding" evidence="1">
    <location>
        <begin position="5"/>
        <end position="152"/>
    </location>
</feature>
<dbReference type="EMBL" id="CCDP010000001">
    <property type="protein sequence ID" value="CDQ39502.1"/>
    <property type="molecule type" value="Genomic_DNA"/>
</dbReference>
<protein>
    <recommendedName>
        <fullName evidence="1">SSAP RNA binding domain-containing protein</fullName>
    </recommendedName>
</protein>
<proteinExistence type="predicted"/>
<dbReference type="Proteomes" id="UP000028875">
    <property type="component" value="Unassembled WGS sequence"/>
</dbReference>
<name>A0A024QB91_9BACI</name>
<comment type="caution">
    <text evidence="2">The sequence shown here is derived from an EMBL/GenBank/DDBJ whole genome shotgun (WGS) entry which is preliminary data.</text>
</comment>
<dbReference type="STRING" id="1462526.BN990_01807"/>
<dbReference type="InterPro" id="IPR009425">
    <property type="entry name" value="DSRM_SSAP"/>
</dbReference>
<gene>
    <name evidence="2" type="ORF">BN990_01807</name>
</gene>
<dbReference type="OrthoDB" id="2963788at2"/>
<dbReference type="eggNOG" id="ENOG5033DPD">
    <property type="taxonomic scope" value="Bacteria"/>
</dbReference>
<sequence>MALKSFKDLFNLDLTKEVAKRPVKKNSNLQLDYLEWANCIKLLHEHGAETVRYGMNKNENNYPCFYDHNGEAPFVSVWVEIDGQRYEEDYPVVNGIYVVNSPNQLEINRAKQRGFVKAVAINTGLGLSLWIKEEQLINDDKEIQKEMNQDESRTLNDQITRLFAQALTKVGNKETLYGILQSSKEEVSKLYSSKDHAAKKILISKLDVILNDNVN</sequence>
<dbReference type="Pfam" id="PF06378">
    <property type="entry name" value="SSAP_Sak"/>
    <property type="match status" value="1"/>
</dbReference>
<evidence type="ECO:0000313" key="3">
    <source>
        <dbReference type="Proteomes" id="UP000028875"/>
    </source>
</evidence>